<dbReference type="EMBL" id="JAWDJW010008406">
    <property type="protein sequence ID" value="KAK3060643.1"/>
    <property type="molecule type" value="Genomic_DNA"/>
</dbReference>
<reference evidence="1" key="1">
    <citation type="submission" date="2024-09" db="EMBL/GenBank/DDBJ databases">
        <title>Black Yeasts Isolated from many extreme environments.</title>
        <authorList>
            <person name="Coleine C."/>
            <person name="Stajich J.E."/>
            <person name="Selbmann L."/>
        </authorList>
    </citation>
    <scope>NUCLEOTIDE SEQUENCE</scope>
    <source>
        <strain evidence="1">CCFEE 5737</strain>
    </source>
</reference>
<comment type="caution">
    <text evidence="1">The sequence shown here is derived from an EMBL/GenBank/DDBJ whole genome shotgun (WGS) entry which is preliminary data.</text>
</comment>
<sequence length="474" mass="51232">IPMTKVSKVVSSPGCFRSPTTPKPTQYFTPAPDLGGLWEAANGQMVPSGLRNYALKMHQPEPKTFKFTDKEAPKVSFGPSNAQPFYSIRQSDSIPPQHCAYETPPPNHELLIFRHHPSRPDILPTVHMHVNPPPPPSHYTTPRPPQISSFGQQPATPVPEPTTHITTITPTLAALAAISQTAHSPLASQLARIDPAAKSPAAARLAEQAVQHATQRESSYVYWQRTSPKTGRYFIQHPDLGIFEVGVEGEVGVGFDGPAAASVSGFGKTRTKAPTTAKLTVVNPYARTVVATPMLQGEIERSEEKGRLNGGVDAADTPLVSLDLGDGRLDLDVAGIQSLGNAYLVDVLVSAVVAVVVAEAGRGEDPGLVFEGPPVSPFKFKQEKRERKAMKEDRRKSQRGRRNRGGGLGVRECEDLEQGQQQQQQRKDEELPKVVRGVLGLLGFGVRIVVWIVEMGIKVLARVVLGLGRAATGK</sequence>
<feature type="non-terminal residue" evidence="1">
    <location>
        <position position="474"/>
    </location>
</feature>
<feature type="non-terminal residue" evidence="1">
    <location>
        <position position="1"/>
    </location>
</feature>
<protein>
    <submittedName>
        <fullName evidence="1">Uncharacterized protein</fullName>
    </submittedName>
</protein>
<accession>A0ACC3D2I5</accession>
<evidence type="ECO:0000313" key="1">
    <source>
        <dbReference type="EMBL" id="KAK3060643.1"/>
    </source>
</evidence>
<keyword evidence="2" id="KW-1185">Reference proteome</keyword>
<dbReference type="Proteomes" id="UP001186974">
    <property type="component" value="Unassembled WGS sequence"/>
</dbReference>
<evidence type="ECO:0000313" key="2">
    <source>
        <dbReference type="Proteomes" id="UP001186974"/>
    </source>
</evidence>
<gene>
    <name evidence="1" type="ORF">LTS18_008082</name>
</gene>
<name>A0ACC3D2I5_9PEZI</name>
<proteinExistence type="predicted"/>
<organism evidence="1 2">
    <name type="scientific">Coniosporium uncinatum</name>
    <dbReference type="NCBI Taxonomy" id="93489"/>
    <lineage>
        <taxon>Eukaryota</taxon>
        <taxon>Fungi</taxon>
        <taxon>Dikarya</taxon>
        <taxon>Ascomycota</taxon>
        <taxon>Pezizomycotina</taxon>
        <taxon>Dothideomycetes</taxon>
        <taxon>Dothideomycetes incertae sedis</taxon>
        <taxon>Coniosporium</taxon>
    </lineage>
</organism>